<dbReference type="PANTHER" id="PTHR14566:SF0">
    <property type="entry name" value="CELL CYCLE REGULATOR OF NON-HOMOLOGOUS END JOINING"/>
    <property type="match status" value="1"/>
</dbReference>
<dbReference type="RefSeq" id="XP_008536549.1">
    <property type="nucleotide sequence ID" value="XM_008538327.2"/>
</dbReference>
<proteinExistence type="predicted"/>
<dbReference type="GeneID" id="103563101"/>
<evidence type="ECO:0000313" key="1">
    <source>
        <dbReference type="Proteomes" id="UP001652662"/>
    </source>
</evidence>
<reference evidence="2 3" key="1">
    <citation type="submission" date="2025-05" db="UniProtKB">
        <authorList>
            <consortium name="RefSeq"/>
        </authorList>
    </citation>
    <scope>IDENTIFICATION</scope>
    <source>
        <tissue evidence="2 3">Blood</tissue>
    </source>
</reference>
<evidence type="ECO:0000313" key="2">
    <source>
        <dbReference type="RefSeq" id="XP_008536549.1"/>
    </source>
</evidence>
<dbReference type="InterPro" id="IPR028278">
    <property type="entry name" value="MRI"/>
</dbReference>
<organism evidence="1 2">
    <name type="scientific">Equus przewalskii</name>
    <name type="common">Przewalski's horse</name>
    <name type="synonym">Equus caballus przewalskii</name>
    <dbReference type="NCBI Taxonomy" id="9798"/>
    <lineage>
        <taxon>Eukaryota</taxon>
        <taxon>Metazoa</taxon>
        <taxon>Chordata</taxon>
        <taxon>Craniata</taxon>
        <taxon>Vertebrata</taxon>
        <taxon>Euteleostomi</taxon>
        <taxon>Mammalia</taxon>
        <taxon>Eutheria</taxon>
        <taxon>Laurasiatheria</taxon>
        <taxon>Perissodactyla</taxon>
        <taxon>Equidae</taxon>
        <taxon>Equus</taxon>
    </lineage>
</organism>
<dbReference type="RefSeq" id="XP_008536550.1">
    <property type="nucleotide sequence ID" value="XM_008538328.2"/>
</dbReference>
<protein>
    <submittedName>
        <fullName evidence="2 3">Cell cycle regulator of non-homologous end joining isoform X1</fullName>
    </submittedName>
</protein>
<accession>A0ABM2FE38</accession>
<dbReference type="PANTHER" id="PTHR14566">
    <property type="entry name" value="CELL CYCLE REGULATOR OF NON-HOMOLOGOUS END JOINING"/>
    <property type="match status" value="1"/>
</dbReference>
<gene>
    <name evidence="2 3" type="primary">CYREN</name>
</gene>
<evidence type="ECO:0000313" key="3">
    <source>
        <dbReference type="RefSeq" id="XP_008536550.1"/>
    </source>
</evidence>
<dbReference type="Proteomes" id="UP001652662">
    <property type="component" value="Chromosome 4"/>
</dbReference>
<name>A0ABM2FE38_EQUPR</name>
<sequence length="156" mass="17116">MEALKSGNKKRVLPTWMTAQVAEKRMVPVKTPKRRRMAAVPAAASTRLPAVKTVYCMNEAEMVDVALGILIETSGARPPDGGLKVQTGAESGMSAAMPGVMTILPSSLLERPRPMKCSLHLTVKRKVEEEVNNKGQSRDLDLNFCKRCLRVGWKRG</sequence>
<keyword evidence="1" id="KW-1185">Reference proteome</keyword>